<dbReference type="Proteomes" id="UP000324233">
    <property type="component" value="Chromosome"/>
</dbReference>
<evidence type="ECO:0008006" key="4">
    <source>
        <dbReference type="Google" id="ProtNLM"/>
    </source>
</evidence>
<organism evidence="2 3">
    <name type="scientific">Aquisphaera giovannonii</name>
    <dbReference type="NCBI Taxonomy" id="406548"/>
    <lineage>
        <taxon>Bacteria</taxon>
        <taxon>Pseudomonadati</taxon>
        <taxon>Planctomycetota</taxon>
        <taxon>Planctomycetia</taxon>
        <taxon>Isosphaerales</taxon>
        <taxon>Isosphaeraceae</taxon>
        <taxon>Aquisphaera</taxon>
    </lineage>
</organism>
<reference evidence="2 3" key="1">
    <citation type="submission" date="2019-08" db="EMBL/GenBank/DDBJ databases">
        <title>Deep-cultivation of Planctomycetes and their phenomic and genomic characterization uncovers novel biology.</title>
        <authorList>
            <person name="Wiegand S."/>
            <person name="Jogler M."/>
            <person name="Boedeker C."/>
            <person name="Pinto D."/>
            <person name="Vollmers J."/>
            <person name="Rivas-Marin E."/>
            <person name="Kohn T."/>
            <person name="Peeters S.H."/>
            <person name="Heuer A."/>
            <person name="Rast P."/>
            <person name="Oberbeckmann S."/>
            <person name="Bunk B."/>
            <person name="Jeske O."/>
            <person name="Meyerdierks A."/>
            <person name="Storesund J.E."/>
            <person name="Kallscheuer N."/>
            <person name="Luecker S."/>
            <person name="Lage O.M."/>
            <person name="Pohl T."/>
            <person name="Merkel B.J."/>
            <person name="Hornburger P."/>
            <person name="Mueller R.-W."/>
            <person name="Bruemmer F."/>
            <person name="Labrenz M."/>
            <person name="Spormann A.M."/>
            <person name="Op den Camp H."/>
            <person name="Overmann J."/>
            <person name="Amann R."/>
            <person name="Jetten M.S.M."/>
            <person name="Mascher T."/>
            <person name="Medema M.H."/>
            <person name="Devos D.P."/>
            <person name="Kaster A.-K."/>
            <person name="Ovreas L."/>
            <person name="Rohde M."/>
            <person name="Galperin M.Y."/>
            <person name="Jogler C."/>
        </authorList>
    </citation>
    <scope>NUCLEOTIDE SEQUENCE [LARGE SCALE GENOMIC DNA]</scope>
    <source>
        <strain evidence="2 3">OJF2</strain>
    </source>
</reference>
<protein>
    <recommendedName>
        <fullName evidence="4">PEP-CTERM protein-sorting domain-containing protein</fullName>
    </recommendedName>
</protein>
<evidence type="ECO:0000256" key="1">
    <source>
        <dbReference type="SAM" id="SignalP"/>
    </source>
</evidence>
<name>A0A5B9W538_9BACT</name>
<keyword evidence="3" id="KW-1185">Reference proteome</keyword>
<feature type="chain" id="PRO_5022830153" description="PEP-CTERM protein-sorting domain-containing protein" evidence="1">
    <location>
        <begin position="31"/>
        <end position="246"/>
    </location>
</feature>
<keyword evidence="1" id="KW-0732">Signal</keyword>
<evidence type="ECO:0000313" key="3">
    <source>
        <dbReference type="Proteomes" id="UP000324233"/>
    </source>
</evidence>
<sequence length="246" mass="26250" precursor="true">MWGMKPGRSVVVIAVLATLVAISGGGQASAAVLHSYTSLATMDDAPNYTLSIWSSNVGGEPASYWSGGEVHLGSFYGGMRYSQFPDTWPTPDVTYKNVPFTIQIMPTVTLPSSPGGYQYTLGVTGPAYDGAVLHGVLNGTFHSDGGSDVTATFTSVTPFDVANYYRQDLKVSYTVDPSLPNLFPIENIVLPGPIHVNPTSFTDINIQMLHVPEPTSLLIFLPLFAALGSRSRAFRRSLAGALVATR</sequence>
<feature type="signal peptide" evidence="1">
    <location>
        <begin position="1"/>
        <end position="30"/>
    </location>
</feature>
<dbReference type="EMBL" id="CP042997">
    <property type="protein sequence ID" value="QEH35141.1"/>
    <property type="molecule type" value="Genomic_DNA"/>
</dbReference>
<accession>A0A5B9W538</accession>
<gene>
    <name evidence="2" type="ORF">OJF2_36860</name>
</gene>
<dbReference type="RefSeq" id="WP_210420577.1">
    <property type="nucleotide sequence ID" value="NZ_CP042997.1"/>
</dbReference>
<dbReference type="KEGG" id="agv:OJF2_36860"/>
<proteinExistence type="predicted"/>
<dbReference type="AlphaFoldDB" id="A0A5B9W538"/>
<evidence type="ECO:0000313" key="2">
    <source>
        <dbReference type="EMBL" id="QEH35141.1"/>
    </source>
</evidence>